<evidence type="ECO:0000313" key="2">
    <source>
        <dbReference type="EMBL" id="KFM68774.1"/>
    </source>
</evidence>
<proteinExistence type="predicted"/>
<accession>A0A087TUI5</accession>
<evidence type="ECO:0000313" key="3">
    <source>
        <dbReference type="Proteomes" id="UP000054359"/>
    </source>
</evidence>
<keyword evidence="1" id="KW-0812">Transmembrane</keyword>
<gene>
    <name evidence="2" type="ORF">X975_11095</name>
</gene>
<keyword evidence="3" id="KW-1185">Reference proteome</keyword>
<keyword evidence="1" id="KW-0472">Membrane</keyword>
<feature type="non-terminal residue" evidence="2">
    <location>
        <position position="126"/>
    </location>
</feature>
<dbReference type="Proteomes" id="UP000054359">
    <property type="component" value="Unassembled WGS sequence"/>
</dbReference>
<dbReference type="AlphaFoldDB" id="A0A087TUI5"/>
<organism evidence="2 3">
    <name type="scientific">Stegodyphus mimosarum</name>
    <name type="common">African social velvet spider</name>
    <dbReference type="NCBI Taxonomy" id="407821"/>
    <lineage>
        <taxon>Eukaryota</taxon>
        <taxon>Metazoa</taxon>
        <taxon>Ecdysozoa</taxon>
        <taxon>Arthropoda</taxon>
        <taxon>Chelicerata</taxon>
        <taxon>Arachnida</taxon>
        <taxon>Araneae</taxon>
        <taxon>Araneomorphae</taxon>
        <taxon>Entelegynae</taxon>
        <taxon>Eresoidea</taxon>
        <taxon>Eresidae</taxon>
        <taxon>Stegodyphus</taxon>
    </lineage>
</organism>
<dbReference type="EMBL" id="KK116798">
    <property type="protein sequence ID" value="KFM68774.1"/>
    <property type="molecule type" value="Genomic_DNA"/>
</dbReference>
<sequence>MQKSNGAHSTQNLKIGLYQGCHTTWKTGKSWGIRKLSEKFSKYFSQNLEKSGNFMQRWPRLEVITFLVCMSITWAIGIEPVFVAPIRLPFRKAKQVSSNLENRETSMCSGCCTKENMYFCVKQNWL</sequence>
<evidence type="ECO:0000256" key="1">
    <source>
        <dbReference type="SAM" id="Phobius"/>
    </source>
</evidence>
<feature type="transmembrane region" description="Helical" evidence="1">
    <location>
        <begin position="63"/>
        <end position="84"/>
    </location>
</feature>
<name>A0A087TUI5_STEMI</name>
<protein>
    <submittedName>
        <fullName evidence="2">Uncharacterized protein</fullName>
    </submittedName>
</protein>
<reference evidence="2 3" key="1">
    <citation type="submission" date="2013-11" db="EMBL/GenBank/DDBJ databases">
        <title>Genome sequencing of Stegodyphus mimosarum.</title>
        <authorList>
            <person name="Bechsgaard J."/>
        </authorList>
    </citation>
    <scope>NUCLEOTIDE SEQUENCE [LARGE SCALE GENOMIC DNA]</scope>
</reference>
<keyword evidence="1" id="KW-1133">Transmembrane helix</keyword>